<proteinExistence type="predicted"/>
<reference evidence="3" key="1">
    <citation type="submission" date="2013-09" db="EMBL/GenBank/DDBJ databases">
        <title>The Genome Sequence of Anopheles maculatus species B.</title>
        <authorList>
            <consortium name="The Broad Institute Genomics Platform"/>
            <person name="Neafsey D.E."/>
            <person name="Besansky N."/>
            <person name="Howell P."/>
            <person name="Walton C."/>
            <person name="Young S.K."/>
            <person name="Zeng Q."/>
            <person name="Gargeya S."/>
            <person name="Fitzgerald M."/>
            <person name="Haas B."/>
            <person name="Abouelleil A."/>
            <person name="Allen A.W."/>
            <person name="Alvarado L."/>
            <person name="Arachchi H.M."/>
            <person name="Berlin A.M."/>
            <person name="Chapman S.B."/>
            <person name="Gainer-Dewar J."/>
            <person name="Goldberg J."/>
            <person name="Griggs A."/>
            <person name="Gujja S."/>
            <person name="Hansen M."/>
            <person name="Howarth C."/>
            <person name="Imamovic A."/>
            <person name="Ireland A."/>
            <person name="Larimer J."/>
            <person name="McCowan C."/>
            <person name="Murphy C."/>
            <person name="Pearson M."/>
            <person name="Poon T.W."/>
            <person name="Priest M."/>
            <person name="Roberts A."/>
            <person name="Saif S."/>
            <person name="Shea T."/>
            <person name="Sisk P."/>
            <person name="Sykes S."/>
            <person name="Wortman J."/>
            <person name="Nusbaum C."/>
            <person name="Birren B."/>
        </authorList>
    </citation>
    <scope>NUCLEOTIDE SEQUENCE [LARGE SCALE GENOMIC DNA]</scope>
    <source>
        <strain evidence="3">maculatus3</strain>
    </source>
</reference>
<evidence type="ECO:0000313" key="3">
    <source>
        <dbReference type="Proteomes" id="UP000075901"/>
    </source>
</evidence>
<protein>
    <recommendedName>
        <fullName evidence="4">Secreted protein</fullName>
    </recommendedName>
</protein>
<dbReference type="AlphaFoldDB" id="A0A182T6K1"/>
<evidence type="ECO:0000313" key="2">
    <source>
        <dbReference type="EnsemblMetazoa" id="AMAM020675-PA"/>
    </source>
</evidence>
<feature type="signal peptide" evidence="1">
    <location>
        <begin position="1"/>
        <end position="16"/>
    </location>
</feature>
<dbReference type="VEuPathDB" id="VectorBase:AMAM020675"/>
<evidence type="ECO:0008006" key="4">
    <source>
        <dbReference type="Google" id="ProtNLM"/>
    </source>
</evidence>
<reference evidence="2" key="2">
    <citation type="submission" date="2020-05" db="UniProtKB">
        <authorList>
            <consortium name="EnsemblMetazoa"/>
        </authorList>
    </citation>
    <scope>IDENTIFICATION</scope>
    <source>
        <strain evidence="2">maculatus3</strain>
    </source>
</reference>
<accession>A0A182T6K1</accession>
<name>A0A182T6K1_9DIPT</name>
<feature type="chain" id="PRO_5008136494" description="Secreted protein" evidence="1">
    <location>
        <begin position="17"/>
        <end position="110"/>
    </location>
</feature>
<organism evidence="2 3">
    <name type="scientific">Anopheles maculatus</name>
    <dbReference type="NCBI Taxonomy" id="74869"/>
    <lineage>
        <taxon>Eukaryota</taxon>
        <taxon>Metazoa</taxon>
        <taxon>Ecdysozoa</taxon>
        <taxon>Arthropoda</taxon>
        <taxon>Hexapoda</taxon>
        <taxon>Insecta</taxon>
        <taxon>Pterygota</taxon>
        <taxon>Neoptera</taxon>
        <taxon>Endopterygota</taxon>
        <taxon>Diptera</taxon>
        <taxon>Nematocera</taxon>
        <taxon>Culicoidea</taxon>
        <taxon>Culicidae</taxon>
        <taxon>Anophelinae</taxon>
        <taxon>Anopheles</taxon>
        <taxon>Anopheles maculatus group</taxon>
    </lineage>
</organism>
<keyword evidence="3" id="KW-1185">Reference proteome</keyword>
<dbReference type="Proteomes" id="UP000075901">
    <property type="component" value="Unassembled WGS sequence"/>
</dbReference>
<sequence>MVFSHFLVLGIRRCPCVDVLSGVLVLDVWHAGLSAQTDTTSAAAASLLAPISLQNLVTLAGITQPSLQTAAAAAAQTPATAISNAATSLCKYILDVNWSSGCLTSRPDAR</sequence>
<keyword evidence="1" id="KW-0732">Signal</keyword>
<evidence type="ECO:0000256" key="1">
    <source>
        <dbReference type="SAM" id="SignalP"/>
    </source>
</evidence>
<dbReference type="EnsemblMetazoa" id="AMAM020675-RA">
    <property type="protein sequence ID" value="AMAM020675-PA"/>
    <property type="gene ID" value="AMAM020675"/>
</dbReference>